<dbReference type="PANTHER" id="PTHR38769:SF1">
    <property type="entry name" value="UPF0381 PROTEIN YFCZ-RELATED"/>
    <property type="match status" value="1"/>
</dbReference>
<proteinExistence type="inferred from homology"/>
<dbReference type="EMBL" id="CP029822">
    <property type="protein sequence ID" value="AZS52027.1"/>
    <property type="molecule type" value="Genomic_DNA"/>
</dbReference>
<dbReference type="AlphaFoldDB" id="A0A3Q9JKY0"/>
<dbReference type="PANTHER" id="PTHR38769">
    <property type="entry name" value="UPF0381 PROTEIN YFCZ-RELATED"/>
    <property type="match status" value="1"/>
</dbReference>
<keyword evidence="3" id="KW-1185">Reference proteome</keyword>
<dbReference type="Gene3D" id="3.30.70.860">
    <property type="match status" value="1"/>
</dbReference>
<dbReference type="GO" id="GO:0005829">
    <property type="term" value="C:cytosol"/>
    <property type="evidence" value="ECO:0007669"/>
    <property type="project" value="TreeGrafter"/>
</dbReference>
<evidence type="ECO:0000256" key="1">
    <source>
        <dbReference type="ARBA" id="ARBA00006201"/>
    </source>
</evidence>
<reference evidence="3" key="1">
    <citation type="submission" date="2018-06" db="EMBL/GenBank/DDBJ databases">
        <title>Complete genome of Pseudomonas insecticola strain QZS01.</title>
        <authorList>
            <person name="Wang J."/>
            <person name="Su Q."/>
        </authorList>
    </citation>
    <scope>NUCLEOTIDE SEQUENCE [LARGE SCALE GENOMIC DNA]</scope>
    <source>
        <strain evidence="3">QZS01</strain>
    </source>
</reference>
<accession>A0A3Q9JKY0</accession>
<comment type="similarity">
    <text evidence="1">Belongs to the UPF0381 family.</text>
</comment>
<organism evidence="2 3">
    <name type="scientific">Entomomonas moraniae</name>
    <dbReference type="NCBI Taxonomy" id="2213226"/>
    <lineage>
        <taxon>Bacteria</taxon>
        <taxon>Pseudomonadati</taxon>
        <taxon>Pseudomonadota</taxon>
        <taxon>Gammaproteobacteria</taxon>
        <taxon>Pseudomonadales</taxon>
        <taxon>Pseudomonadaceae</taxon>
        <taxon>Entomomonas</taxon>
    </lineage>
</organism>
<gene>
    <name evidence="2" type="ORF">DM558_15155</name>
</gene>
<dbReference type="KEGG" id="emo:DM558_15155"/>
<evidence type="ECO:0000313" key="3">
    <source>
        <dbReference type="Proteomes" id="UP000273143"/>
    </source>
</evidence>
<dbReference type="Proteomes" id="UP000273143">
    <property type="component" value="Chromosome"/>
</dbReference>
<dbReference type="InterPro" id="IPR035571">
    <property type="entry name" value="UPF0234-like_C"/>
</dbReference>
<protein>
    <submittedName>
        <fullName evidence="2">DUF406 family protein</fullName>
    </submittedName>
</protein>
<evidence type="ECO:0000313" key="2">
    <source>
        <dbReference type="EMBL" id="AZS52027.1"/>
    </source>
</evidence>
<dbReference type="InterPro" id="IPR005272">
    <property type="entry name" value="DUF406"/>
</dbReference>
<dbReference type="RefSeq" id="WP_127164685.1">
    <property type="nucleotide sequence ID" value="NZ_CP029822.1"/>
</dbReference>
<dbReference type="Pfam" id="PF04175">
    <property type="entry name" value="DUF406"/>
    <property type="match status" value="1"/>
</dbReference>
<dbReference type="NCBIfam" id="TIGR00743">
    <property type="entry name" value="DUF406 family protein"/>
    <property type="match status" value="1"/>
</dbReference>
<sequence>MVDLTNKCKANETAACCGVDIGTVISNEDCIVSYDALFTSQQEAEEAFSKLTEIAQGIASDPCQITHTIDQVEDGVKLLASFNFCCGAESMIFQFKMR</sequence>
<name>A0A3Q9JKY0_9GAMM</name>